<evidence type="ECO:0000256" key="2">
    <source>
        <dbReference type="SAM" id="Phobius"/>
    </source>
</evidence>
<dbReference type="PANTHER" id="PTHR41542:SF1">
    <property type="entry name" value="BLL5807 PROTEIN"/>
    <property type="match status" value="1"/>
</dbReference>
<evidence type="ECO:0000313" key="6">
    <source>
        <dbReference type="EMBL" id="MBM7852858.1"/>
    </source>
</evidence>
<dbReference type="InterPro" id="IPR007379">
    <property type="entry name" value="Tim44-like_dom"/>
</dbReference>
<feature type="transmembrane region" description="Helical" evidence="2">
    <location>
        <begin position="93"/>
        <end position="116"/>
    </location>
</feature>
<dbReference type="SMART" id="SM00978">
    <property type="entry name" value="Tim44"/>
    <property type="match status" value="1"/>
</dbReference>
<organism evidence="5 8">
    <name type="scientific">Methylopila capsulata</name>
    <dbReference type="NCBI Taxonomy" id="61654"/>
    <lineage>
        <taxon>Bacteria</taxon>
        <taxon>Pseudomonadati</taxon>
        <taxon>Pseudomonadota</taxon>
        <taxon>Alphaproteobacteria</taxon>
        <taxon>Hyphomicrobiales</taxon>
        <taxon>Methylopilaceae</taxon>
        <taxon>Methylopila</taxon>
    </lineage>
</organism>
<evidence type="ECO:0000313" key="7">
    <source>
        <dbReference type="Proteomes" id="UP000758856"/>
    </source>
</evidence>
<dbReference type="AlphaFoldDB" id="A0A9W6IWS4"/>
<feature type="compositionally biased region" description="Low complexity" evidence="1">
    <location>
        <begin position="35"/>
        <end position="45"/>
    </location>
</feature>
<name>A0A9W6IWS4_9HYPH</name>
<protein>
    <submittedName>
        <fullName evidence="6">Lipid-binding transport protein (Tim44 family)</fullName>
    </submittedName>
    <submittedName>
        <fullName evidence="5">Membrane protein</fullName>
    </submittedName>
</protein>
<feature type="transmembrane region" description="Helical" evidence="2">
    <location>
        <begin position="122"/>
        <end position="143"/>
    </location>
</feature>
<keyword evidence="2" id="KW-0812">Transmembrane</keyword>
<evidence type="ECO:0000256" key="1">
    <source>
        <dbReference type="SAM" id="MobiDB-lite"/>
    </source>
</evidence>
<accession>A0A9W6IWS4</accession>
<feature type="domain" description="Tim44-like" evidence="4">
    <location>
        <begin position="195"/>
        <end position="339"/>
    </location>
</feature>
<dbReference type="PANTHER" id="PTHR41542">
    <property type="entry name" value="BLL5807 PROTEIN"/>
    <property type="match status" value="1"/>
</dbReference>
<keyword evidence="3" id="KW-0732">Signal</keyword>
<evidence type="ECO:0000313" key="8">
    <source>
        <dbReference type="Proteomes" id="UP001143400"/>
    </source>
</evidence>
<dbReference type="SUPFAM" id="SSF54427">
    <property type="entry name" value="NTF2-like"/>
    <property type="match status" value="1"/>
</dbReference>
<dbReference type="Pfam" id="PF04280">
    <property type="entry name" value="Tim44"/>
    <property type="match status" value="1"/>
</dbReference>
<feature type="signal peptide" evidence="3">
    <location>
        <begin position="1"/>
        <end position="26"/>
    </location>
</feature>
<dbReference type="InterPro" id="IPR032710">
    <property type="entry name" value="NTF2-like_dom_sf"/>
</dbReference>
<evidence type="ECO:0000256" key="3">
    <source>
        <dbReference type="SAM" id="SignalP"/>
    </source>
</evidence>
<proteinExistence type="predicted"/>
<gene>
    <name evidence="5" type="ORF">GCM10008170_30860</name>
    <name evidence="6" type="ORF">JOD31_003100</name>
</gene>
<keyword evidence="7" id="KW-1185">Reference proteome</keyword>
<dbReference type="Proteomes" id="UP000758856">
    <property type="component" value="Unassembled WGS sequence"/>
</dbReference>
<comment type="caution">
    <text evidence="5">The sequence shown here is derived from an EMBL/GenBank/DDBJ whole genome shotgun (WGS) entry which is preliminary data.</text>
</comment>
<reference evidence="5" key="1">
    <citation type="journal article" date="2014" name="Int. J. Syst. Evol. Microbiol.">
        <title>Complete genome sequence of Corynebacterium casei LMG S-19264T (=DSM 44701T), isolated from a smear-ripened cheese.</title>
        <authorList>
            <consortium name="US DOE Joint Genome Institute (JGI-PGF)"/>
            <person name="Walter F."/>
            <person name="Albersmeier A."/>
            <person name="Kalinowski J."/>
            <person name="Ruckert C."/>
        </authorList>
    </citation>
    <scope>NUCLEOTIDE SEQUENCE</scope>
    <source>
        <strain evidence="5">VKM B-1606</strain>
    </source>
</reference>
<reference evidence="5" key="3">
    <citation type="submission" date="2023-01" db="EMBL/GenBank/DDBJ databases">
        <authorList>
            <person name="Sun Q."/>
            <person name="Evtushenko L."/>
        </authorList>
    </citation>
    <scope>NUCLEOTIDE SEQUENCE</scope>
    <source>
        <strain evidence="5">VKM B-1606</strain>
    </source>
</reference>
<feature type="chain" id="PRO_5040983685" evidence="3">
    <location>
        <begin position="27"/>
        <end position="341"/>
    </location>
</feature>
<keyword evidence="2" id="KW-0472">Membrane</keyword>
<dbReference type="RefSeq" id="WP_204951307.1">
    <property type="nucleotide sequence ID" value="NZ_BSFF01000003.1"/>
</dbReference>
<keyword evidence="2" id="KW-1133">Transmembrane helix</keyword>
<evidence type="ECO:0000313" key="5">
    <source>
        <dbReference type="EMBL" id="GLK57067.1"/>
    </source>
</evidence>
<feature type="compositionally biased region" description="Polar residues" evidence="1">
    <location>
        <begin position="65"/>
        <end position="75"/>
    </location>
</feature>
<dbReference type="Proteomes" id="UP001143400">
    <property type="component" value="Unassembled WGS sequence"/>
</dbReference>
<reference evidence="6 7" key="2">
    <citation type="submission" date="2021-01" db="EMBL/GenBank/DDBJ databases">
        <title>Genomic Encyclopedia of Type Strains, Phase IV (KMG-IV): sequencing the most valuable type-strain genomes for metagenomic binning, comparative biology and taxonomic classification.</title>
        <authorList>
            <person name="Goeker M."/>
        </authorList>
    </citation>
    <scope>NUCLEOTIDE SEQUENCE [LARGE SCALE GENOMIC DNA]</scope>
    <source>
        <strain evidence="6 7">DSM 6130</strain>
    </source>
</reference>
<feature type="region of interest" description="Disordered" evidence="1">
    <location>
        <begin position="34"/>
        <end position="84"/>
    </location>
</feature>
<dbReference type="Gene3D" id="3.10.450.240">
    <property type="match status" value="1"/>
</dbReference>
<dbReference type="EMBL" id="JAFBCY010000003">
    <property type="protein sequence ID" value="MBM7852858.1"/>
    <property type="molecule type" value="Genomic_DNA"/>
</dbReference>
<evidence type="ECO:0000259" key="4">
    <source>
        <dbReference type="SMART" id="SM00978"/>
    </source>
</evidence>
<dbReference type="EMBL" id="BSFF01000003">
    <property type="protein sequence ID" value="GLK57067.1"/>
    <property type="molecule type" value="Genomic_DNA"/>
</dbReference>
<sequence>MPRTTPAFRRTLAAALAALIVGVTLAPLDADARAGRSGSFGSRGSKTFSAPPPTATSPGAAPMQRSITQPGQQTPGAGAAAGQQRRGMFGGGLGGAIMGGLLGAGLFGLLSGSGLFGGLGGFASILGLLLQVALIGGAIYFALKWFRRRNESAPAYRAATAGGPDVGAGYRPEAPNAAARTGLGGGLGSGLGSGFGSGFGGGAAAAPVELQKDDFDVFERLLGEVQEAWSREDLSRLRGLATPEMVEIFGEDLADDASRGVVNKASAIKLLQGDLAEAWREGDREYATVAMRYELVDVTEDRATGRVVDGDPTTPIEATEVWTFVRARGGRWLLSGIQQAQ</sequence>